<name>A0A2K8MJ71_9SPHN</name>
<dbReference type="AlphaFoldDB" id="A0A2K8MJ71"/>
<dbReference type="EMBL" id="CP024923">
    <property type="protein sequence ID" value="ATY33928.1"/>
    <property type="molecule type" value="Genomic_DNA"/>
</dbReference>
<dbReference type="Proteomes" id="UP000229081">
    <property type="component" value="Chromosome"/>
</dbReference>
<reference evidence="1 2" key="1">
    <citation type="submission" date="2017-11" db="EMBL/GenBank/DDBJ databases">
        <title>Complete genome sequence of Sphingomonas sp. Strain Cra20, a psychrotolerant potential plant growth promoting rhizobacteria.</title>
        <authorList>
            <person name="Luo Y."/>
        </authorList>
    </citation>
    <scope>NUCLEOTIDE SEQUENCE [LARGE SCALE GENOMIC DNA]</scope>
    <source>
        <strain evidence="1 2">Cra20</strain>
    </source>
</reference>
<organism evidence="1 2">
    <name type="scientific">Sphingomonas psychrotolerans</name>
    <dbReference type="NCBI Taxonomy" id="1327635"/>
    <lineage>
        <taxon>Bacteria</taxon>
        <taxon>Pseudomonadati</taxon>
        <taxon>Pseudomonadota</taxon>
        <taxon>Alphaproteobacteria</taxon>
        <taxon>Sphingomonadales</taxon>
        <taxon>Sphingomonadaceae</taxon>
        <taxon>Sphingomonas</taxon>
    </lineage>
</organism>
<proteinExistence type="predicted"/>
<evidence type="ECO:0000313" key="2">
    <source>
        <dbReference type="Proteomes" id="UP000229081"/>
    </source>
</evidence>
<gene>
    <name evidence="1" type="ORF">CVN68_19845</name>
</gene>
<accession>A0A2K8MJ71</accession>
<evidence type="ECO:0000313" key="1">
    <source>
        <dbReference type="EMBL" id="ATY33928.1"/>
    </source>
</evidence>
<protein>
    <submittedName>
        <fullName evidence="1">Uncharacterized protein</fullName>
    </submittedName>
</protein>
<dbReference type="KEGG" id="sphc:CVN68_19845"/>
<keyword evidence="2" id="KW-1185">Reference proteome</keyword>
<sequence length="123" mass="13060">MYYVCNTHEETRMVRLGVKGLAGLLLLGGCGGSERSAIAVSIEADGSANTTVRCVDTTSGTCHVAFAVAAPLRGEIRKGDSKRFAVGPGTPVCIEPDPVDLAKCDRRAIKQGTQRISRRRVVD</sequence>